<dbReference type="AlphaFoldDB" id="A0A2I4EDC2"/>
<dbReference type="GO" id="GO:0009507">
    <property type="term" value="C:chloroplast"/>
    <property type="evidence" value="ECO:0000318"/>
    <property type="project" value="GO_Central"/>
</dbReference>
<dbReference type="Proteomes" id="UP000235220">
    <property type="component" value="Chromosome 12"/>
</dbReference>
<dbReference type="OrthoDB" id="1904535at2759"/>
<dbReference type="STRING" id="51240.A0A2I4EDC2"/>
<organism evidence="2 3">
    <name type="scientific">Juglans regia</name>
    <name type="common">English walnut</name>
    <dbReference type="NCBI Taxonomy" id="51240"/>
    <lineage>
        <taxon>Eukaryota</taxon>
        <taxon>Viridiplantae</taxon>
        <taxon>Streptophyta</taxon>
        <taxon>Embryophyta</taxon>
        <taxon>Tracheophyta</taxon>
        <taxon>Spermatophyta</taxon>
        <taxon>Magnoliopsida</taxon>
        <taxon>eudicotyledons</taxon>
        <taxon>Gunneridae</taxon>
        <taxon>Pentapetalae</taxon>
        <taxon>rosids</taxon>
        <taxon>fabids</taxon>
        <taxon>Fagales</taxon>
        <taxon>Juglandaceae</taxon>
        <taxon>Juglans</taxon>
    </lineage>
</organism>
<evidence type="ECO:0000256" key="1">
    <source>
        <dbReference type="SAM" id="MobiDB-lite"/>
    </source>
</evidence>
<dbReference type="InterPro" id="IPR002885">
    <property type="entry name" value="PPR_rpt"/>
</dbReference>
<dbReference type="InterPro" id="IPR044645">
    <property type="entry name" value="DG1/EMB2279-like"/>
</dbReference>
<dbReference type="Pfam" id="PF01535">
    <property type="entry name" value="PPR"/>
    <property type="match status" value="2"/>
</dbReference>
<dbReference type="NCBIfam" id="TIGR00756">
    <property type="entry name" value="PPR"/>
    <property type="match status" value="2"/>
</dbReference>
<dbReference type="PANTHER" id="PTHR46935">
    <property type="entry name" value="OS01G0674700 PROTEIN"/>
    <property type="match status" value="1"/>
</dbReference>
<dbReference type="RefSeq" id="XP_018817390.2">
    <property type="nucleotide sequence ID" value="XM_018961845.2"/>
</dbReference>
<sequence>MEAVQGPPLLPTPIFEPDTQKIKRKLVQKGVLPTPKIIHILRKKQIQKNNRKLNPLSQKSQATPPLSDSQKQALAEDSHFQTLKNEYKDFTKAVKAGTGVKTRTLMVGKPWESLERAGIREISSESREYCGEKLKREKLSELRELFEERKREALRWVLDEDVLVKEEWLDGEKGVWEPSKRRRSEAEEVRFLVDRLSAREITMRDWKFSRIMKQSELRFTESQLLNVLEGLGNKGQWKQALSVVEWVNNDKEHRRYKSRFVYTKLLAVLGKTRRPHAALRIFNLMRGDGRLYPDMAAYHSIAVTLGQAGLVKELISIMECMRLKPSKTVKAGRKNWDPTLEPDMVIYNAVLNACVSSRQWKGVSWVFKQLRMSGLKPNGATYGLAMEVMLQSGKYGLVHEYFRKMKKTGETPKALTYKVLVRAFWEEGKVNEAVEAVRDMEQRGVVGAASVYYELACCLCNCGRWQDAMVEVDKMKKLSRTRPLEVTFTGMIMSSMGGGHIADCISIFERMKAHCVPNIGTINTMLKVYGRSDMFSKAKELFEDVKRPKSDSYASQNGDDTAPIPDEYTYSSMLEASSSAMQWEYFEYVYREMTLSGYQLDQTKHALLFVEASRAGKWYLLEHAFDTILEAGEVPHPLFFTEMFVQATAQCSYERAVTLVNTMAYAPFQVSERQWTDLFKNNGDRISEESLVKLLEALGNCEVAAEATVSNLLKCLHSLCGSGTSRAFLSSNALGNAASEKSSLYGCKGRFDGCIGADMPSSSRSMMDENLNPGKDTLVKDGDGTLDTRPVNHATTNGEVDADSEAISGTPNQACGTDRKTNLVSIGKGFNDDVTSGSDAAPNKLATFFINEHTNDHNGLQLETLMDGVDSRSSNLPTADEVLESWKESRKKDGIFFPFQLGRK</sequence>
<reference evidence="3" key="1">
    <citation type="submission" date="2025-08" db="UniProtKB">
        <authorList>
            <consortium name="RefSeq"/>
        </authorList>
    </citation>
    <scope>IDENTIFICATION</scope>
    <source>
        <tissue evidence="3">Leaves</tissue>
    </source>
</reference>
<accession>A0A2I4EDC2</accession>
<dbReference type="FunFam" id="1.25.40.10:FF:001552">
    <property type="entry name" value="Predicted protein"/>
    <property type="match status" value="1"/>
</dbReference>
<dbReference type="KEGG" id="jre:108988553"/>
<dbReference type="Gramene" id="Jr12_00240_p1">
    <property type="protein sequence ID" value="cds.Jr12_00240_p1"/>
    <property type="gene ID" value="Jr12_00240"/>
</dbReference>
<dbReference type="Pfam" id="PF13812">
    <property type="entry name" value="PPR_3"/>
    <property type="match status" value="1"/>
</dbReference>
<keyword evidence="2" id="KW-1185">Reference proteome</keyword>
<name>A0A2I4EDC2_JUGRE</name>
<feature type="compositionally biased region" description="Polar residues" evidence="1">
    <location>
        <begin position="55"/>
        <end position="72"/>
    </location>
</feature>
<evidence type="ECO:0000313" key="3">
    <source>
        <dbReference type="RefSeq" id="XP_018817390.2"/>
    </source>
</evidence>
<evidence type="ECO:0000313" key="2">
    <source>
        <dbReference type="Proteomes" id="UP000235220"/>
    </source>
</evidence>
<protein>
    <submittedName>
        <fullName evidence="3">Pentatricopeptide repeat-containing protein At5g67570, chloroplastic</fullName>
    </submittedName>
</protein>
<gene>
    <name evidence="3" type="primary">LOC108988553</name>
</gene>
<dbReference type="PROSITE" id="PS51375">
    <property type="entry name" value="PPR"/>
    <property type="match status" value="3"/>
</dbReference>
<dbReference type="Gene3D" id="1.25.40.10">
    <property type="entry name" value="Tetratricopeptide repeat domain"/>
    <property type="match status" value="3"/>
</dbReference>
<dbReference type="FunCoup" id="A0A2I4EDC2">
    <property type="interactions" value="2377"/>
</dbReference>
<feature type="region of interest" description="Disordered" evidence="1">
    <location>
        <begin position="48"/>
        <end position="74"/>
    </location>
</feature>
<dbReference type="PANTHER" id="PTHR46935:SF2">
    <property type="entry name" value="PENTACOTRIPEPTIDE-REPEAT REGION OF PRORP DOMAIN-CONTAINING PROTEIN"/>
    <property type="match status" value="1"/>
</dbReference>
<dbReference type="InterPro" id="IPR011990">
    <property type="entry name" value="TPR-like_helical_dom_sf"/>
</dbReference>
<dbReference type="GeneID" id="108988553"/>
<dbReference type="GO" id="GO:0009658">
    <property type="term" value="P:chloroplast organization"/>
    <property type="evidence" value="ECO:0000318"/>
    <property type="project" value="GO_Central"/>
</dbReference>
<proteinExistence type="predicted"/>